<reference evidence="12" key="2">
    <citation type="submission" date="2025-09" db="UniProtKB">
        <authorList>
            <consortium name="Ensembl"/>
        </authorList>
    </citation>
    <scope>IDENTIFICATION</scope>
</reference>
<feature type="transmembrane region" description="Helical" evidence="10">
    <location>
        <begin position="139"/>
        <end position="160"/>
    </location>
</feature>
<feature type="transmembrane region" description="Helical" evidence="10">
    <location>
        <begin position="62"/>
        <end position="85"/>
    </location>
</feature>
<dbReference type="GO" id="GO:0007204">
    <property type="term" value="P:positive regulation of cytosolic calcium ion concentration"/>
    <property type="evidence" value="ECO:0007669"/>
    <property type="project" value="TreeGrafter"/>
</dbReference>
<name>A0A3B3DU49_ORYME</name>
<keyword evidence="9" id="KW-0807">Transducer</keyword>
<evidence type="ECO:0000259" key="11">
    <source>
        <dbReference type="PROSITE" id="PS50262"/>
    </source>
</evidence>
<evidence type="ECO:0000256" key="2">
    <source>
        <dbReference type="ARBA" id="ARBA00022475"/>
    </source>
</evidence>
<dbReference type="GeneTree" id="ENSGT00950000182966"/>
<keyword evidence="8" id="KW-0325">Glycoprotein</keyword>
<evidence type="ECO:0000256" key="3">
    <source>
        <dbReference type="ARBA" id="ARBA00022692"/>
    </source>
</evidence>
<feature type="transmembrane region" description="Helical" evidence="10">
    <location>
        <begin position="180"/>
        <end position="202"/>
    </location>
</feature>
<keyword evidence="13" id="KW-1185">Reference proteome</keyword>
<feature type="transmembrane region" description="Helical" evidence="10">
    <location>
        <begin position="222"/>
        <end position="239"/>
    </location>
</feature>
<dbReference type="SUPFAM" id="SSF81321">
    <property type="entry name" value="Family A G protein-coupled receptor-like"/>
    <property type="match status" value="1"/>
</dbReference>
<feature type="domain" description="G-protein coupled receptors family 1 profile" evidence="11">
    <location>
        <begin position="41"/>
        <end position="281"/>
    </location>
</feature>
<dbReference type="PaxDb" id="30732-ENSOMEP00000032895"/>
<protein>
    <recommendedName>
        <fullName evidence="11">G-protein coupled receptors family 1 profile domain-containing protein</fullName>
    </recommendedName>
</protein>
<dbReference type="Gene3D" id="1.20.1070.10">
    <property type="entry name" value="Rhodopsin 7-helix transmembrane proteins"/>
    <property type="match status" value="1"/>
</dbReference>
<dbReference type="GO" id="GO:0009897">
    <property type="term" value="C:external side of plasma membrane"/>
    <property type="evidence" value="ECO:0007669"/>
    <property type="project" value="TreeGrafter"/>
</dbReference>
<evidence type="ECO:0000256" key="7">
    <source>
        <dbReference type="ARBA" id="ARBA00023170"/>
    </source>
</evidence>
<dbReference type="GO" id="GO:0004974">
    <property type="term" value="F:leukotriene receptor activity"/>
    <property type="evidence" value="ECO:0007669"/>
    <property type="project" value="UniProtKB-ARBA"/>
</dbReference>
<comment type="subcellular location">
    <subcellularLocation>
        <location evidence="1">Cell membrane</location>
        <topology evidence="1">Multi-pass membrane protein</topology>
    </subcellularLocation>
</comment>
<keyword evidence="6 10" id="KW-0472">Membrane</keyword>
<keyword evidence="3 10" id="KW-0812">Transmembrane</keyword>
<dbReference type="GO" id="GO:0016493">
    <property type="term" value="F:C-C chemokine receptor activity"/>
    <property type="evidence" value="ECO:0007669"/>
    <property type="project" value="TreeGrafter"/>
</dbReference>
<dbReference type="Pfam" id="PF00001">
    <property type="entry name" value="7tm_1"/>
    <property type="match status" value="1"/>
</dbReference>
<keyword evidence="2" id="KW-1003">Cell membrane</keyword>
<evidence type="ECO:0000313" key="13">
    <source>
        <dbReference type="Proteomes" id="UP000261560"/>
    </source>
</evidence>
<accession>A0A3B3DU49</accession>
<evidence type="ECO:0000256" key="1">
    <source>
        <dbReference type="ARBA" id="ARBA00004651"/>
    </source>
</evidence>
<dbReference type="PANTHER" id="PTHR10489:SF946">
    <property type="entry name" value="LEUKOTRIENE B4 RECEPTOR 1-LIKE"/>
    <property type="match status" value="1"/>
</dbReference>
<evidence type="ECO:0000256" key="6">
    <source>
        <dbReference type="ARBA" id="ARBA00023136"/>
    </source>
</evidence>
<evidence type="ECO:0000256" key="4">
    <source>
        <dbReference type="ARBA" id="ARBA00022989"/>
    </source>
</evidence>
<evidence type="ECO:0000256" key="10">
    <source>
        <dbReference type="SAM" id="Phobius"/>
    </source>
</evidence>
<dbReference type="FunFam" id="1.20.1070.10:FF:000109">
    <property type="entry name" value="Leukotriene B4 receptor"/>
    <property type="match status" value="1"/>
</dbReference>
<feature type="transmembrane region" description="Helical" evidence="10">
    <location>
        <begin position="97"/>
        <end position="118"/>
    </location>
</feature>
<dbReference type="Ensembl" id="ENSOMET00000034595.1">
    <property type="protein sequence ID" value="ENSOMEP00000032895.1"/>
    <property type="gene ID" value="ENSOMEG00000018575.1"/>
</dbReference>
<dbReference type="GO" id="GO:0019722">
    <property type="term" value="P:calcium-mediated signaling"/>
    <property type="evidence" value="ECO:0007669"/>
    <property type="project" value="TreeGrafter"/>
</dbReference>
<dbReference type="GO" id="GO:0006955">
    <property type="term" value="P:immune response"/>
    <property type="evidence" value="ECO:0007669"/>
    <property type="project" value="TreeGrafter"/>
</dbReference>
<dbReference type="AlphaFoldDB" id="A0A3B3DU49"/>
<dbReference type="InterPro" id="IPR017452">
    <property type="entry name" value="GPCR_Rhodpsn_7TM"/>
</dbReference>
<sequence>MMEMNMSNSSFTGDCHPHSWNSGELIHAVLLGLVFLLGVPGNITIITFRPNIQHLSPVTQSLMVNLAVSDLLCLLTIPFWIYAMSLGWTPGLVPCKLLTYLSLIGIYGSLMTVTLLSVQRYLGVVKQWNMLNRFGAKRLLVLVWTASLIASIPTCVHQQLIIEDNRIHCLFLFTTEPLVMVVLIEEITGGFITMFIVAFSYISVYRKVKQAAFFNHPQTTRLVSSITVIFFILYFPYHVNNILSVTAISLNISELRKSCNMLRYIWGSVVIFNSSLNPLLYAFTSCNLWKCTEKRICWGRNSGVFQRKTNGTIYEESVI</sequence>
<dbReference type="OMA" id="TEKRICW"/>
<dbReference type="Proteomes" id="UP000261560">
    <property type="component" value="Unplaced"/>
</dbReference>
<dbReference type="PRINTS" id="PR00237">
    <property type="entry name" value="GPCRRHODOPSN"/>
</dbReference>
<reference evidence="12" key="1">
    <citation type="submission" date="2025-08" db="UniProtKB">
        <authorList>
            <consortium name="Ensembl"/>
        </authorList>
    </citation>
    <scope>IDENTIFICATION</scope>
</reference>
<dbReference type="InterPro" id="IPR000276">
    <property type="entry name" value="GPCR_Rhodpsn"/>
</dbReference>
<keyword evidence="4 10" id="KW-1133">Transmembrane helix</keyword>
<dbReference type="GO" id="GO:0060326">
    <property type="term" value="P:cell chemotaxis"/>
    <property type="evidence" value="ECO:0007669"/>
    <property type="project" value="TreeGrafter"/>
</dbReference>
<evidence type="ECO:0000256" key="8">
    <source>
        <dbReference type="ARBA" id="ARBA00023180"/>
    </source>
</evidence>
<dbReference type="InterPro" id="IPR050119">
    <property type="entry name" value="CCR1-9-like"/>
</dbReference>
<keyword evidence="5" id="KW-0297">G-protein coupled receptor</keyword>
<keyword evidence="7" id="KW-0675">Receptor</keyword>
<dbReference type="STRING" id="30732.ENSOMEP00000032895"/>
<dbReference type="GO" id="GO:0019957">
    <property type="term" value="F:C-C chemokine binding"/>
    <property type="evidence" value="ECO:0007669"/>
    <property type="project" value="TreeGrafter"/>
</dbReference>
<organism evidence="12 13">
    <name type="scientific">Oryzias melastigma</name>
    <name type="common">Marine medaka</name>
    <dbReference type="NCBI Taxonomy" id="30732"/>
    <lineage>
        <taxon>Eukaryota</taxon>
        <taxon>Metazoa</taxon>
        <taxon>Chordata</taxon>
        <taxon>Craniata</taxon>
        <taxon>Vertebrata</taxon>
        <taxon>Euteleostomi</taxon>
        <taxon>Actinopterygii</taxon>
        <taxon>Neopterygii</taxon>
        <taxon>Teleostei</taxon>
        <taxon>Neoteleostei</taxon>
        <taxon>Acanthomorphata</taxon>
        <taxon>Ovalentaria</taxon>
        <taxon>Atherinomorphae</taxon>
        <taxon>Beloniformes</taxon>
        <taxon>Adrianichthyidae</taxon>
        <taxon>Oryziinae</taxon>
        <taxon>Oryzias</taxon>
    </lineage>
</organism>
<evidence type="ECO:0000256" key="5">
    <source>
        <dbReference type="ARBA" id="ARBA00023040"/>
    </source>
</evidence>
<evidence type="ECO:0000313" key="12">
    <source>
        <dbReference type="Ensembl" id="ENSOMEP00000032895.1"/>
    </source>
</evidence>
<proteinExistence type="predicted"/>
<feature type="transmembrane region" description="Helical" evidence="10">
    <location>
        <begin position="264"/>
        <end position="284"/>
    </location>
</feature>
<dbReference type="PANTHER" id="PTHR10489">
    <property type="entry name" value="CELL ADHESION MOLECULE"/>
    <property type="match status" value="1"/>
</dbReference>
<evidence type="ECO:0000256" key="9">
    <source>
        <dbReference type="ARBA" id="ARBA00023224"/>
    </source>
</evidence>
<dbReference type="PROSITE" id="PS50262">
    <property type="entry name" value="G_PROTEIN_RECEP_F1_2"/>
    <property type="match status" value="1"/>
</dbReference>
<feature type="transmembrane region" description="Helical" evidence="10">
    <location>
        <begin position="26"/>
        <end position="50"/>
    </location>
</feature>